<comment type="similarity">
    <text evidence="1">Belongs to the ACBP family.</text>
</comment>
<name>A0A8S1D9E1_9INSE</name>
<evidence type="ECO:0000313" key="4">
    <source>
        <dbReference type="EMBL" id="CAB3378978.1"/>
    </source>
</evidence>
<keyword evidence="2" id="KW-0446">Lipid-binding</keyword>
<dbReference type="PANTHER" id="PTHR23310:SF62">
    <property type="entry name" value="ACYL-COA BINDING PROTEIN 1, ISOFORM A"/>
    <property type="match status" value="1"/>
</dbReference>
<protein>
    <recommendedName>
        <fullName evidence="3">ACB domain-containing protein</fullName>
    </recommendedName>
</protein>
<dbReference type="Gene3D" id="1.20.80.10">
    <property type="match status" value="1"/>
</dbReference>
<accession>A0A8S1D9E1</accession>
<dbReference type="InterPro" id="IPR014352">
    <property type="entry name" value="FERM/acyl-CoA-bd_prot_sf"/>
</dbReference>
<evidence type="ECO:0000313" key="5">
    <source>
        <dbReference type="Proteomes" id="UP000494165"/>
    </source>
</evidence>
<keyword evidence="5" id="KW-1185">Reference proteome</keyword>
<comment type="caution">
    <text evidence="4">The sequence shown here is derived from an EMBL/GenBank/DDBJ whole genome shotgun (WGS) entry which is preliminary data.</text>
</comment>
<dbReference type="Pfam" id="PF00887">
    <property type="entry name" value="ACBP"/>
    <property type="match status" value="1"/>
</dbReference>
<reference evidence="4 5" key="1">
    <citation type="submission" date="2020-04" db="EMBL/GenBank/DDBJ databases">
        <authorList>
            <person name="Alioto T."/>
            <person name="Alioto T."/>
            <person name="Gomez Garrido J."/>
        </authorList>
    </citation>
    <scope>NUCLEOTIDE SEQUENCE [LARGE SCALE GENOMIC DNA]</scope>
</reference>
<dbReference type="PROSITE" id="PS51228">
    <property type="entry name" value="ACB_2"/>
    <property type="match status" value="1"/>
</dbReference>
<dbReference type="GO" id="GO:0000062">
    <property type="term" value="F:fatty-acyl-CoA binding"/>
    <property type="evidence" value="ECO:0007669"/>
    <property type="project" value="InterPro"/>
</dbReference>
<dbReference type="Proteomes" id="UP000494165">
    <property type="component" value="Unassembled WGS sequence"/>
</dbReference>
<dbReference type="InterPro" id="IPR000582">
    <property type="entry name" value="Acyl-CoA-binding_protein"/>
</dbReference>
<dbReference type="AlphaFoldDB" id="A0A8S1D9E1"/>
<evidence type="ECO:0000256" key="1">
    <source>
        <dbReference type="ARBA" id="ARBA00005567"/>
    </source>
</evidence>
<dbReference type="EMBL" id="CADEPI010000176">
    <property type="protein sequence ID" value="CAB3378978.1"/>
    <property type="molecule type" value="Genomic_DNA"/>
</dbReference>
<gene>
    <name evidence="4" type="ORF">CLODIP_2_CD09841</name>
</gene>
<evidence type="ECO:0000259" key="3">
    <source>
        <dbReference type="PROSITE" id="PS51228"/>
    </source>
</evidence>
<dbReference type="PANTHER" id="PTHR23310">
    <property type="entry name" value="ACYL-COA-BINDING PROTEIN, ACBP"/>
    <property type="match status" value="1"/>
</dbReference>
<organism evidence="4 5">
    <name type="scientific">Cloeon dipterum</name>
    <dbReference type="NCBI Taxonomy" id="197152"/>
    <lineage>
        <taxon>Eukaryota</taxon>
        <taxon>Metazoa</taxon>
        <taxon>Ecdysozoa</taxon>
        <taxon>Arthropoda</taxon>
        <taxon>Hexapoda</taxon>
        <taxon>Insecta</taxon>
        <taxon>Pterygota</taxon>
        <taxon>Palaeoptera</taxon>
        <taxon>Ephemeroptera</taxon>
        <taxon>Pisciforma</taxon>
        <taxon>Baetidae</taxon>
        <taxon>Cloeon</taxon>
    </lineage>
</organism>
<dbReference type="GO" id="GO:0006631">
    <property type="term" value="P:fatty acid metabolic process"/>
    <property type="evidence" value="ECO:0007669"/>
    <property type="project" value="TreeGrafter"/>
</dbReference>
<feature type="domain" description="ACB" evidence="3">
    <location>
        <begin position="2"/>
        <end position="87"/>
    </location>
</feature>
<evidence type="ECO:0000256" key="2">
    <source>
        <dbReference type="ARBA" id="ARBA00023121"/>
    </source>
</evidence>
<dbReference type="PRINTS" id="PR00689">
    <property type="entry name" value="ACOABINDINGP"/>
</dbReference>
<dbReference type="SUPFAM" id="SSF47027">
    <property type="entry name" value="Acyl-CoA binding protein"/>
    <property type="match status" value="1"/>
</dbReference>
<sequence>MSLAEFKEVAAKVAAFKTVPEEAIFAEFYSLYKQATAGDCTDAAPKGSDSLSVAKHNAWVALKGTSKEDAQKKYVAKAKELAPKYEK</sequence>
<dbReference type="InterPro" id="IPR035984">
    <property type="entry name" value="Acyl-CoA-binding_sf"/>
</dbReference>
<dbReference type="OrthoDB" id="346910at2759"/>
<proteinExistence type="inferred from homology"/>